<evidence type="ECO:0000256" key="2">
    <source>
        <dbReference type="ARBA" id="ARBA00005417"/>
    </source>
</evidence>
<dbReference type="Proteomes" id="UP000198417">
    <property type="component" value="Unassembled WGS sequence"/>
</dbReference>
<evidence type="ECO:0000256" key="5">
    <source>
        <dbReference type="ARBA" id="ARBA00022519"/>
    </source>
</evidence>
<proteinExistence type="inferred from homology"/>
<dbReference type="InterPro" id="IPR027417">
    <property type="entry name" value="P-loop_NTPase"/>
</dbReference>
<evidence type="ECO:0000313" key="9">
    <source>
        <dbReference type="Proteomes" id="UP000198417"/>
    </source>
</evidence>
<dbReference type="AlphaFoldDB" id="A0A238XDF5"/>
<dbReference type="RefSeq" id="WP_141135106.1">
    <property type="nucleotide sequence ID" value="NZ_FZNN01000010.1"/>
</dbReference>
<evidence type="ECO:0000256" key="4">
    <source>
        <dbReference type="ARBA" id="ARBA00022475"/>
    </source>
</evidence>
<sequence length="71" mass="8008">MDLIVCPPGEITTGQIFYRGKDLLTMGRAERRHINGKKIAMIFQDPLSHLNPAYKVGWQIEEQWASTAPPA</sequence>
<evidence type="ECO:0000256" key="6">
    <source>
        <dbReference type="ARBA" id="ARBA00022967"/>
    </source>
</evidence>
<evidence type="ECO:0000313" key="8">
    <source>
        <dbReference type="EMBL" id="SNR56987.1"/>
    </source>
</evidence>
<keyword evidence="4" id="KW-1003">Cell membrane</keyword>
<comment type="similarity">
    <text evidence="2">Belongs to the ABC transporter superfamily.</text>
</comment>
<comment type="subcellular location">
    <subcellularLocation>
        <location evidence="1">Membrane</location>
    </subcellularLocation>
</comment>
<dbReference type="InterPro" id="IPR050388">
    <property type="entry name" value="ABC_Ni/Peptide_Import"/>
</dbReference>
<evidence type="ECO:0000256" key="7">
    <source>
        <dbReference type="ARBA" id="ARBA00023136"/>
    </source>
</evidence>
<name>A0A238XDF5_9RHOB</name>
<keyword evidence="6" id="KW-1278">Translocase</keyword>
<keyword evidence="7" id="KW-0472">Membrane</keyword>
<evidence type="ECO:0000256" key="3">
    <source>
        <dbReference type="ARBA" id="ARBA00022448"/>
    </source>
</evidence>
<gene>
    <name evidence="8" type="ORF">SAMN06265370_110150</name>
</gene>
<dbReference type="Gene3D" id="3.40.50.300">
    <property type="entry name" value="P-loop containing nucleotide triphosphate hydrolases"/>
    <property type="match status" value="1"/>
</dbReference>
<evidence type="ECO:0000256" key="1">
    <source>
        <dbReference type="ARBA" id="ARBA00004370"/>
    </source>
</evidence>
<keyword evidence="9" id="KW-1185">Reference proteome</keyword>
<dbReference type="OrthoDB" id="3508321at2"/>
<protein>
    <submittedName>
        <fullName evidence="8">Uncharacterized protein</fullName>
    </submittedName>
</protein>
<dbReference type="PANTHER" id="PTHR43297">
    <property type="entry name" value="OLIGOPEPTIDE TRANSPORT ATP-BINDING PROTEIN APPD"/>
    <property type="match status" value="1"/>
</dbReference>
<keyword evidence="5" id="KW-0997">Cell inner membrane</keyword>
<dbReference type="EMBL" id="FZNN01000010">
    <property type="protein sequence ID" value="SNR56987.1"/>
    <property type="molecule type" value="Genomic_DNA"/>
</dbReference>
<dbReference type="GO" id="GO:0016020">
    <property type="term" value="C:membrane"/>
    <property type="evidence" value="ECO:0007669"/>
    <property type="project" value="UniProtKB-SubCell"/>
</dbReference>
<reference evidence="8 9" key="1">
    <citation type="submission" date="2017-06" db="EMBL/GenBank/DDBJ databases">
        <authorList>
            <person name="Kim H.J."/>
            <person name="Triplett B.A."/>
        </authorList>
    </citation>
    <scope>NUCLEOTIDE SEQUENCE [LARGE SCALE GENOMIC DNA]</scope>
    <source>
        <strain evidence="8 9">DSM 29052</strain>
    </source>
</reference>
<keyword evidence="3" id="KW-0813">Transport</keyword>
<dbReference type="PANTHER" id="PTHR43297:SF14">
    <property type="entry name" value="ATPASE AAA-TYPE CORE DOMAIN-CONTAINING PROTEIN"/>
    <property type="match status" value="1"/>
</dbReference>
<dbReference type="SUPFAM" id="SSF52540">
    <property type="entry name" value="P-loop containing nucleoside triphosphate hydrolases"/>
    <property type="match status" value="1"/>
</dbReference>
<organism evidence="8 9">
    <name type="scientific">Puniceibacterium sediminis</name>
    <dbReference type="NCBI Taxonomy" id="1608407"/>
    <lineage>
        <taxon>Bacteria</taxon>
        <taxon>Pseudomonadati</taxon>
        <taxon>Pseudomonadota</taxon>
        <taxon>Alphaproteobacteria</taxon>
        <taxon>Rhodobacterales</taxon>
        <taxon>Paracoccaceae</taxon>
        <taxon>Puniceibacterium</taxon>
    </lineage>
</organism>
<accession>A0A238XDF5</accession>